<dbReference type="PANTHER" id="PTHR22674">
    <property type="entry name" value="NTPASE, KAP FAMILY P-LOOP DOMAIN-CONTAINING 1"/>
    <property type="match status" value="1"/>
</dbReference>
<dbReference type="Gene3D" id="3.40.50.300">
    <property type="entry name" value="P-loop containing nucleotide triphosphate hydrolases"/>
    <property type="match status" value="1"/>
</dbReference>
<dbReference type="Proteomes" id="UP000050420">
    <property type="component" value="Unassembled WGS sequence"/>
</dbReference>
<dbReference type="PANTHER" id="PTHR22674:SF6">
    <property type="entry name" value="NTPASE KAP FAMILY P-LOOP DOMAIN-CONTAINING PROTEIN 1"/>
    <property type="match status" value="1"/>
</dbReference>
<proteinExistence type="predicted"/>
<evidence type="ECO:0000256" key="1">
    <source>
        <dbReference type="SAM" id="MobiDB-lite"/>
    </source>
</evidence>
<accession>A0A0P9XPX4</accession>
<feature type="domain" description="KAP NTPase" evidence="2">
    <location>
        <begin position="26"/>
        <end position="395"/>
    </location>
</feature>
<dbReference type="InterPro" id="IPR011646">
    <property type="entry name" value="KAP_P-loop"/>
</dbReference>
<comment type="caution">
    <text evidence="3">The sequence shown here is derived from an EMBL/GenBank/DDBJ whole genome shotgun (WGS) entry which is preliminary data.</text>
</comment>
<dbReference type="AlphaFoldDB" id="A0A0P9XPX4"/>
<evidence type="ECO:0000313" key="3">
    <source>
        <dbReference type="EMBL" id="KPX96824.1"/>
    </source>
</evidence>
<gene>
    <name evidence="3" type="ORF">ALO63_05630</name>
</gene>
<organism evidence="3 4">
    <name type="scientific">Pseudomonas amygdali pv. mori</name>
    <dbReference type="NCBI Taxonomy" id="34065"/>
    <lineage>
        <taxon>Bacteria</taxon>
        <taxon>Pseudomonadati</taxon>
        <taxon>Pseudomonadota</taxon>
        <taxon>Gammaproteobacteria</taxon>
        <taxon>Pseudomonadales</taxon>
        <taxon>Pseudomonadaceae</taxon>
        <taxon>Pseudomonas</taxon>
        <taxon>Pseudomonas amygdali</taxon>
    </lineage>
</organism>
<feature type="region of interest" description="Disordered" evidence="1">
    <location>
        <begin position="451"/>
        <end position="470"/>
    </location>
</feature>
<dbReference type="Pfam" id="PF07693">
    <property type="entry name" value="KAP_NTPase"/>
    <property type="match status" value="1"/>
</dbReference>
<protein>
    <submittedName>
        <fullName evidence="3">NTPase KAP</fullName>
    </submittedName>
</protein>
<dbReference type="InterPro" id="IPR052754">
    <property type="entry name" value="NTPase_KAP_P-loop"/>
</dbReference>
<dbReference type="InterPro" id="IPR027417">
    <property type="entry name" value="P-loop_NTPase"/>
</dbReference>
<reference evidence="3 4" key="1">
    <citation type="submission" date="2015-09" db="EMBL/GenBank/DDBJ databases">
        <title>Genome announcement of multiple Pseudomonas syringae strains.</title>
        <authorList>
            <person name="Thakur S."/>
            <person name="Wang P.W."/>
            <person name="Gong Y."/>
            <person name="Weir B.S."/>
            <person name="Guttman D.S."/>
        </authorList>
    </citation>
    <scope>NUCLEOTIDE SEQUENCE [LARGE SCALE GENOMIC DNA]</scope>
    <source>
        <strain evidence="3 4">ICMP4331</strain>
    </source>
</reference>
<dbReference type="EMBL" id="LJQU01000206">
    <property type="protein sequence ID" value="KPX96824.1"/>
    <property type="molecule type" value="Genomic_DNA"/>
</dbReference>
<dbReference type="SUPFAM" id="SSF52540">
    <property type="entry name" value="P-loop containing nucleoside triphosphate hydrolases"/>
    <property type="match status" value="1"/>
</dbReference>
<sequence length="660" mass="73153">MISKARKGVLRMFLNDQETATDLLYYTPIAKTVERLLRESRGAPVTIGVHGDWGAGKSSVLRMTEQLLKADKRVCCIWFNGWTFEGFEDAKTVVIQTIVDELRRARPDSAKVADAAKKVLRRVDWFKLAKQAGGLGLTALTGIPSIDQLKGAVESITAFVQNPGDHLSIEGLKGLAEKAGGFIKDAEKGSEQLPEHMHKFRVEFEELLTAADIDQLVVIVDDLDRCLPKTAIATLEAIRLFLFVNRTAFVVGADEAMIEYAVREHFPDLPQGAGPVTYARNYLEKLIQVPFRIPALGLAETRSYITLLQLESFVRTDDDRFKKLLHTAQQDMLRPWKSTGLDRKAVAGAFGSPLPDFAQEALDTSALLARILSEGTRGNPRQIKRFLNSMMLRYAVADARGFAEDIRRPILAKIMLAERFNPDFYEQLARIASVEADGTVPAIAELEKRANKSKAAASEPEEGKSSAKLKAVARSGDVNDWEKSDWISNWAAIEPTLTGVDLRPYIFVTRDKRSSLMGQVAVGHLEALVDKLMGPPLQIRQAATKKEILGLAEVDAETVFDALRDQIIQADSFADQPKGVPGLIELVKQRPALQKRLVEFIRSLPTPKLGMWAPAPWHECLKDTAAIHGLEGILRGWSQQVENETLQKAAKRVLEFSGKS</sequence>
<dbReference type="NCBIfam" id="NF041923">
    <property type="entry name" value="QatA"/>
    <property type="match status" value="1"/>
</dbReference>
<name>A0A0P9XPX4_PSEA0</name>
<evidence type="ECO:0000259" key="2">
    <source>
        <dbReference type="Pfam" id="PF07693"/>
    </source>
</evidence>
<dbReference type="PATRIC" id="fig|34065.5.peg.5965"/>
<evidence type="ECO:0000313" key="4">
    <source>
        <dbReference type="Proteomes" id="UP000050420"/>
    </source>
</evidence>
<dbReference type="InterPro" id="IPR049673">
    <property type="entry name" value="QatA"/>
</dbReference>